<keyword evidence="1" id="KW-0472">Membrane</keyword>
<sequence length="104" mass="11936">MPPTPARASGELTAKQKAAVNMIMTATLLVICVSLRRFVVPLSKGNFLLRELALFWFISTIMLIPINLFTFVVFVYHFHGENIRRTIAFFRLWGALSFSLRYLI</sequence>
<dbReference type="EMBL" id="PDCK01000041">
    <property type="protein sequence ID" value="PRQ43654.1"/>
    <property type="molecule type" value="Genomic_DNA"/>
</dbReference>
<keyword evidence="3" id="KW-1185">Reference proteome</keyword>
<proteinExistence type="predicted"/>
<evidence type="ECO:0000313" key="3">
    <source>
        <dbReference type="Proteomes" id="UP000238479"/>
    </source>
</evidence>
<dbReference type="Proteomes" id="UP000238479">
    <property type="component" value="Chromosome 3"/>
</dbReference>
<organism evidence="2 3">
    <name type="scientific">Rosa chinensis</name>
    <name type="common">China rose</name>
    <dbReference type="NCBI Taxonomy" id="74649"/>
    <lineage>
        <taxon>Eukaryota</taxon>
        <taxon>Viridiplantae</taxon>
        <taxon>Streptophyta</taxon>
        <taxon>Embryophyta</taxon>
        <taxon>Tracheophyta</taxon>
        <taxon>Spermatophyta</taxon>
        <taxon>Magnoliopsida</taxon>
        <taxon>eudicotyledons</taxon>
        <taxon>Gunneridae</taxon>
        <taxon>Pentapetalae</taxon>
        <taxon>rosids</taxon>
        <taxon>fabids</taxon>
        <taxon>Rosales</taxon>
        <taxon>Rosaceae</taxon>
        <taxon>Rosoideae</taxon>
        <taxon>Rosoideae incertae sedis</taxon>
        <taxon>Rosa</taxon>
    </lineage>
</organism>
<reference evidence="2 3" key="1">
    <citation type="journal article" date="2018" name="Nat. Genet.">
        <title>The Rosa genome provides new insights in the design of modern roses.</title>
        <authorList>
            <person name="Bendahmane M."/>
        </authorList>
    </citation>
    <scope>NUCLEOTIDE SEQUENCE [LARGE SCALE GENOMIC DNA]</scope>
    <source>
        <strain evidence="3">cv. Old Blush</strain>
    </source>
</reference>
<dbReference type="Gramene" id="PRQ43654">
    <property type="protein sequence ID" value="PRQ43654"/>
    <property type="gene ID" value="RchiOBHm_Chr3g0470781"/>
</dbReference>
<dbReference type="AlphaFoldDB" id="A0A2P6RB65"/>
<accession>A0A2P6RB65</accession>
<protein>
    <submittedName>
        <fullName evidence="2">Uncharacterized protein</fullName>
    </submittedName>
</protein>
<comment type="caution">
    <text evidence="2">The sequence shown here is derived from an EMBL/GenBank/DDBJ whole genome shotgun (WGS) entry which is preliminary data.</text>
</comment>
<feature type="transmembrane region" description="Helical" evidence="1">
    <location>
        <begin position="52"/>
        <end position="77"/>
    </location>
</feature>
<evidence type="ECO:0000313" key="2">
    <source>
        <dbReference type="EMBL" id="PRQ43654.1"/>
    </source>
</evidence>
<evidence type="ECO:0000256" key="1">
    <source>
        <dbReference type="SAM" id="Phobius"/>
    </source>
</evidence>
<keyword evidence="1" id="KW-1133">Transmembrane helix</keyword>
<name>A0A2P6RB65_ROSCH</name>
<gene>
    <name evidence="2" type="ORF">RchiOBHm_Chr3g0470781</name>
</gene>
<feature type="transmembrane region" description="Helical" evidence="1">
    <location>
        <begin position="20"/>
        <end position="40"/>
    </location>
</feature>
<keyword evidence="1" id="KW-0812">Transmembrane</keyword>